<dbReference type="AlphaFoldDB" id="A0A7T7BKQ1"/>
<feature type="compositionally biased region" description="Polar residues" evidence="1">
    <location>
        <begin position="209"/>
        <end position="223"/>
    </location>
</feature>
<gene>
    <name evidence="2" type="ORF">Pdw03_7267</name>
</gene>
<dbReference type="RefSeq" id="XP_014534069.1">
    <property type="nucleotide sequence ID" value="XM_014678583.1"/>
</dbReference>
<organism evidence="2 3">
    <name type="scientific">Penicillium digitatum</name>
    <name type="common">Green mold</name>
    <dbReference type="NCBI Taxonomy" id="36651"/>
    <lineage>
        <taxon>Eukaryota</taxon>
        <taxon>Fungi</taxon>
        <taxon>Dikarya</taxon>
        <taxon>Ascomycota</taxon>
        <taxon>Pezizomycotina</taxon>
        <taxon>Eurotiomycetes</taxon>
        <taxon>Eurotiomycetidae</taxon>
        <taxon>Eurotiales</taxon>
        <taxon>Aspergillaceae</taxon>
        <taxon>Penicillium</taxon>
    </lineage>
</organism>
<dbReference type="Proteomes" id="UP000595662">
    <property type="component" value="Chromosome 2"/>
</dbReference>
<sequence>MERNPSKAKLRHRLPFIRSNSARGLESLVLPIEPSPSSSRPRSATNPESPAHDEPTWDSGDPIRGYSFIDEPGYFRPASPLIDRQEIGDDLEADIKHACAMLSHTIDRGIPAGLSYRSEVPVSTAGQYPVGQTSVEAAPSSLRQNVTLLSAPNPISLQAESTKRHDSGVGMTFNSPSQPGRTYGNSVSRTNSSARFYNAQPYASPPHSPSTGSRPRSHSLVTTNEKDNQRERSFSPSPVPFPYSPPHLNSEWPSNPTTLDSPVSSLNESDTNPYLNKPDAFSPAISPQDAPSLGSTDRTWIHVSRDTQRLTDEAKPPAIQAAKPNSVARFYSSYQTTGEFNSHAWPTKNYRGDRISSIYSDVSLSSSLGGRATTSRPDTGNSRLGASKEHLPGPLFAGSNCGVSYSASCLANESKHKECVYSVAMPTSPPQNNRRKKASLLLKKLTGLGMRRNHDNGVC</sequence>
<protein>
    <submittedName>
        <fullName evidence="2">Uncharacterized protein</fullName>
    </submittedName>
</protein>
<dbReference type="GeneID" id="26233392"/>
<dbReference type="KEGG" id="pdp:PDIP_50750"/>
<evidence type="ECO:0000313" key="2">
    <source>
        <dbReference type="EMBL" id="QQK43366.1"/>
    </source>
</evidence>
<evidence type="ECO:0000313" key="3">
    <source>
        <dbReference type="Proteomes" id="UP000595662"/>
    </source>
</evidence>
<feature type="compositionally biased region" description="Polar residues" evidence="1">
    <location>
        <begin position="251"/>
        <end position="274"/>
    </location>
</feature>
<feature type="region of interest" description="Disordered" evidence="1">
    <location>
        <begin position="159"/>
        <end position="296"/>
    </location>
</feature>
<evidence type="ECO:0000256" key="1">
    <source>
        <dbReference type="SAM" id="MobiDB-lite"/>
    </source>
</evidence>
<feature type="region of interest" description="Disordered" evidence="1">
    <location>
        <begin position="365"/>
        <end position="387"/>
    </location>
</feature>
<feature type="compositionally biased region" description="Polar residues" evidence="1">
    <location>
        <begin position="372"/>
        <end position="384"/>
    </location>
</feature>
<feature type="compositionally biased region" description="Basic and acidic residues" evidence="1">
    <location>
        <begin position="224"/>
        <end position="233"/>
    </location>
</feature>
<feature type="region of interest" description="Disordered" evidence="1">
    <location>
        <begin position="27"/>
        <end position="63"/>
    </location>
</feature>
<dbReference type="VEuPathDB" id="FungiDB:PDIP_50750"/>
<accession>A0A7T7BKQ1</accession>
<dbReference type="EMBL" id="CP060775">
    <property type="protein sequence ID" value="QQK43366.1"/>
    <property type="molecule type" value="Genomic_DNA"/>
</dbReference>
<dbReference type="OMA" id="IKHACAM"/>
<proteinExistence type="predicted"/>
<feature type="compositionally biased region" description="Polar residues" evidence="1">
    <location>
        <begin position="172"/>
        <end position="195"/>
    </location>
</feature>
<reference evidence="2 3" key="1">
    <citation type="submission" date="2020-08" db="EMBL/GenBank/DDBJ databases">
        <title>The completed genome sequence of the pathogenic ascomycete fungus Penicillium digitatum.</title>
        <authorList>
            <person name="Wang M."/>
        </authorList>
    </citation>
    <scope>NUCLEOTIDE SEQUENCE [LARGE SCALE GENOMIC DNA]</scope>
    <source>
        <strain evidence="2 3">PdW03</strain>
    </source>
</reference>
<name>A0A7T7BKQ1_PENDI</name>